<sequence>MKDSATCVIDPSRPCGACLAAGPWQCPYLYLLDPSELALVGGHAGTELPDVREETGVALSEPGVAVTHNPKQEA</sequence>
<protein>
    <submittedName>
        <fullName evidence="1">Uncharacterized protein</fullName>
    </submittedName>
</protein>
<dbReference type="RefSeq" id="WP_203376192.1">
    <property type="nucleotide sequence ID" value="NZ_JAENHP010000003.1"/>
</dbReference>
<dbReference type="EMBL" id="JAENHP010000003">
    <property type="protein sequence ID" value="MBM2616292.1"/>
    <property type="molecule type" value="Genomic_DNA"/>
</dbReference>
<comment type="caution">
    <text evidence="1">The sequence shown here is derived from an EMBL/GenBank/DDBJ whole genome shotgun (WGS) entry which is preliminary data.</text>
</comment>
<reference evidence="1 2" key="1">
    <citation type="submission" date="2021-01" db="EMBL/GenBank/DDBJ databases">
        <title>Actinoplanes sp. nov. LDG1-06 isolated from lichen.</title>
        <authorList>
            <person name="Saeng-In P."/>
            <person name="Phongsopitanun W."/>
            <person name="Kanchanasin P."/>
            <person name="Yuki M."/>
            <person name="Kudo T."/>
            <person name="Ohkuma M."/>
            <person name="Tanasupawat S."/>
        </authorList>
    </citation>
    <scope>NUCLEOTIDE SEQUENCE [LARGE SCALE GENOMIC DNA]</scope>
    <source>
        <strain evidence="1 2">LDG1-06</strain>
    </source>
</reference>
<name>A0ABS2A8Y7_9ACTN</name>
<gene>
    <name evidence="1" type="ORF">JIG36_12065</name>
</gene>
<organism evidence="1 2">
    <name type="scientific">Paractinoplanes ovalisporus</name>
    <dbReference type="NCBI Taxonomy" id="2810368"/>
    <lineage>
        <taxon>Bacteria</taxon>
        <taxon>Bacillati</taxon>
        <taxon>Actinomycetota</taxon>
        <taxon>Actinomycetes</taxon>
        <taxon>Micromonosporales</taxon>
        <taxon>Micromonosporaceae</taxon>
        <taxon>Paractinoplanes</taxon>
    </lineage>
</organism>
<keyword evidence="2" id="KW-1185">Reference proteome</keyword>
<proteinExistence type="predicted"/>
<evidence type="ECO:0000313" key="1">
    <source>
        <dbReference type="EMBL" id="MBM2616292.1"/>
    </source>
</evidence>
<dbReference type="Proteomes" id="UP000632138">
    <property type="component" value="Unassembled WGS sequence"/>
</dbReference>
<accession>A0ABS2A8Y7</accession>
<evidence type="ECO:0000313" key="2">
    <source>
        <dbReference type="Proteomes" id="UP000632138"/>
    </source>
</evidence>